<evidence type="ECO:0000256" key="2">
    <source>
        <dbReference type="ARBA" id="ARBA00007197"/>
    </source>
</evidence>
<name>A0A8T0J284_CERPU</name>
<evidence type="ECO:0000313" key="11">
    <source>
        <dbReference type="Proteomes" id="UP000822688"/>
    </source>
</evidence>
<dbReference type="PANTHER" id="PTHR45987:SF26">
    <property type="entry name" value="LARGE RIBOSOMAL SUBUNIT PROTEIN BL12CX-RELATED"/>
    <property type="match status" value="1"/>
</dbReference>
<feature type="domain" description="Large ribosomal subunit protein bL12 C-terminal" evidence="8">
    <location>
        <begin position="122"/>
        <end position="189"/>
    </location>
</feature>
<evidence type="ECO:0000256" key="1">
    <source>
        <dbReference type="ARBA" id="ARBA00004229"/>
    </source>
</evidence>
<organism evidence="10 11">
    <name type="scientific">Ceratodon purpureus</name>
    <name type="common">Fire moss</name>
    <name type="synonym">Dicranum purpureum</name>
    <dbReference type="NCBI Taxonomy" id="3225"/>
    <lineage>
        <taxon>Eukaryota</taxon>
        <taxon>Viridiplantae</taxon>
        <taxon>Streptophyta</taxon>
        <taxon>Embryophyta</taxon>
        <taxon>Bryophyta</taxon>
        <taxon>Bryophytina</taxon>
        <taxon>Bryopsida</taxon>
        <taxon>Dicranidae</taxon>
        <taxon>Pseudoditrichales</taxon>
        <taxon>Ditrichaceae</taxon>
        <taxon>Ceratodon</taxon>
    </lineage>
</organism>
<comment type="similarity">
    <text evidence="2">Belongs to the bacterial ribosomal protein bL12 family.</text>
</comment>
<evidence type="ECO:0000313" key="10">
    <source>
        <dbReference type="EMBL" id="KAG0590034.1"/>
    </source>
</evidence>
<dbReference type="SUPFAM" id="SSF48300">
    <property type="entry name" value="Ribosomal protein L7/12, oligomerisation (N-terminal) domain"/>
    <property type="match status" value="1"/>
</dbReference>
<sequence>MAAAAMAQASMVATSLGAASSVARTGDFQSAARVCFGGVKSKAPAVQLRRRAVAVRAVVADVEKLDRLVSEVEGLTLEECRVFTDKLQERLGVSAAAFAPAAGAPAGAAAEAAPAVEEKTEFDLVLEDVPSSARIAVIKAVRTLTSLGLKEAKDMIEGLPKKVKEGVSKEDAEEAMKALEAAGAKCSIK</sequence>
<gene>
    <name evidence="10" type="ORF">KC19_1G065900</name>
</gene>
<dbReference type="Pfam" id="PF16320">
    <property type="entry name" value="Ribosomal_L12_N"/>
    <property type="match status" value="1"/>
</dbReference>
<dbReference type="GO" id="GO:1990904">
    <property type="term" value="C:ribonucleoprotein complex"/>
    <property type="evidence" value="ECO:0007669"/>
    <property type="project" value="UniProtKB-KW"/>
</dbReference>
<reference evidence="10" key="1">
    <citation type="submission" date="2020-06" db="EMBL/GenBank/DDBJ databases">
        <title>WGS assembly of Ceratodon purpureus strain R40.</title>
        <authorList>
            <person name="Carey S.B."/>
            <person name="Jenkins J."/>
            <person name="Shu S."/>
            <person name="Lovell J.T."/>
            <person name="Sreedasyam A."/>
            <person name="Maumus F."/>
            <person name="Tiley G.P."/>
            <person name="Fernandez-Pozo N."/>
            <person name="Barry K."/>
            <person name="Chen C."/>
            <person name="Wang M."/>
            <person name="Lipzen A."/>
            <person name="Daum C."/>
            <person name="Saski C.A."/>
            <person name="Payton A.C."/>
            <person name="Mcbreen J.C."/>
            <person name="Conrad R.E."/>
            <person name="Kollar L.M."/>
            <person name="Olsson S."/>
            <person name="Huttunen S."/>
            <person name="Landis J.B."/>
            <person name="Wickett N.J."/>
            <person name="Johnson M.G."/>
            <person name="Rensing S.A."/>
            <person name="Grimwood J."/>
            <person name="Schmutz J."/>
            <person name="Mcdaniel S.F."/>
        </authorList>
    </citation>
    <scope>NUCLEOTIDE SEQUENCE</scope>
    <source>
        <strain evidence="10">R40</strain>
    </source>
</reference>
<comment type="caution">
    <text evidence="10">The sequence shown here is derived from an EMBL/GenBank/DDBJ whole genome shotgun (WGS) entry which is preliminary data.</text>
</comment>
<dbReference type="InterPro" id="IPR014719">
    <property type="entry name" value="Ribosomal_bL12_C/ClpS-like"/>
</dbReference>
<dbReference type="GO" id="GO:0005840">
    <property type="term" value="C:ribosome"/>
    <property type="evidence" value="ECO:0007669"/>
    <property type="project" value="UniProtKB-KW"/>
</dbReference>
<evidence type="ECO:0000256" key="3">
    <source>
        <dbReference type="ARBA" id="ARBA00022528"/>
    </source>
</evidence>
<dbReference type="SUPFAM" id="SSF54736">
    <property type="entry name" value="ClpS-like"/>
    <property type="match status" value="1"/>
</dbReference>
<dbReference type="Proteomes" id="UP000822688">
    <property type="component" value="Chromosome 1"/>
</dbReference>
<dbReference type="FunFam" id="3.30.1390.10:FF:000001">
    <property type="entry name" value="50S ribosomal protein L7/L12"/>
    <property type="match status" value="1"/>
</dbReference>
<dbReference type="PANTHER" id="PTHR45987">
    <property type="entry name" value="39S RIBOSOMAL PROTEIN L12"/>
    <property type="match status" value="1"/>
</dbReference>
<feature type="domain" description="Large ribosomal subunit protein bL12 oligomerization" evidence="9">
    <location>
        <begin position="65"/>
        <end position="113"/>
    </location>
</feature>
<evidence type="ECO:0000256" key="7">
    <source>
        <dbReference type="ARBA" id="ARBA00023274"/>
    </source>
</evidence>
<dbReference type="GO" id="GO:0006412">
    <property type="term" value="P:translation"/>
    <property type="evidence" value="ECO:0007669"/>
    <property type="project" value="InterPro"/>
</dbReference>
<evidence type="ECO:0000256" key="5">
    <source>
        <dbReference type="ARBA" id="ARBA00022946"/>
    </source>
</evidence>
<dbReference type="HAMAP" id="MF_00368">
    <property type="entry name" value="Ribosomal_bL12"/>
    <property type="match status" value="1"/>
</dbReference>
<evidence type="ECO:0000259" key="9">
    <source>
        <dbReference type="Pfam" id="PF16320"/>
    </source>
</evidence>
<dbReference type="GO" id="GO:0003735">
    <property type="term" value="F:structural constituent of ribosome"/>
    <property type="evidence" value="ECO:0007669"/>
    <property type="project" value="InterPro"/>
</dbReference>
<dbReference type="Pfam" id="PF00542">
    <property type="entry name" value="Ribosomal_L12"/>
    <property type="match status" value="1"/>
</dbReference>
<dbReference type="EMBL" id="CM026421">
    <property type="protein sequence ID" value="KAG0590034.1"/>
    <property type="molecule type" value="Genomic_DNA"/>
</dbReference>
<evidence type="ECO:0000259" key="8">
    <source>
        <dbReference type="Pfam" id="PF00542"/>
    </source>
</evidence>
<dbReference type="InterPro" id="IPR000206">
    <property type="entry name" value="Ribosomal_bL12"/>
</dbReference>
<keyword evidence="7" id="KW-0687">Ribonucleoprotein</keyword>
<proteinExistence type="inferred from homology"/>
<comment type="subcellular location">
    <subcellularLocation>
        <location evidence="1">Plastid</location>
        <location evidence="1">Chloroplast</location>
    </subcellularLocation>
</comment>
<keyword evidence="6" id="KW-0689">Ribosomal protein</keyword>
<keyword evidence="5" id="KW-0809">Transit peptide</keyword>
<evidence type="ECO:0000256" key="6">
    <source>
        <dbReference type="ARBA" id="ARBA00022980"/>
    </source>
</evidence>
<keyword evidence="11" id="KW-1185">Reference proteome</keyword>
<keyword evidence="4" id="KW-0934">Plastid</keyword>
<dbReference type="Gene3D" id="3.30.1390.10">
    <property type="match status" value="1"/>
</dbReference>
<dbReference type="InterPro" id="IPR008932">
    <property type="entry name" value="Ribosomal_bL12_oligo"/>
</dbReference>
<dbReference type="InterPro" id="IPR013823">
    <property type="entry name" value="Ribosomal_bL12_C"/>
</dbReference>
<dbReference type="GO" id="GO:0003729">
    <property type="term" value="F:mRNA binding"/>
    <property type="evidence" value="ECO:0007669"/>
    <property type="project" value="TreeGrafter"/>
</dbReference>
<dbReference type="CDD" id="cd00387">
    <property type="entry name" value="Ribosomal_L7_L12"/>
    <property type="match status" value="1"/>
</dbReference>
<evidence type="ECO:0008006" key="12">
    <source>
        <dbReference type="Google" id="ProtNLM"/>
    </source>
</evidence>
<protein>
    <recommendedName>
        <fullName evidence="12">50S ribosomal protein L12, chloroplastic</fullName>
    </recommendedName>
</protein>
<dbReference type="NCBIfam" id="TIGR00855">
    <property type="entry name" value="L12"/>
    <property type="match status" value="1"/>
</dbReference>
<dbReference type="GO" id="GO:0009507">
    <property type="term" value="C:chloroplast"/>
    <property type="evidence" value="ECO:0007669"/>
    <property type="project" value="UniProtKB-SubCell"/>
</dbReference>
<keyword evidence="3" id="KW-0150">Chloroplast</keyword>
<accession>A0A8T0J284</accession>
<dbReference type="AlphaFoldDB" id="A0A8T0J284"/>
<dbReference type="InterPro" id="IPR036235">
    <property type="entry name" value="Ribosomal_bL12_oligo_N_sf"/>
</dbReference>
<dbReference type="Gene3D" id="1.20.5.710">
    <property type="entry name" value="Single helix bin"/>
    <property type="match status" value="1"/>
</dbReference>
<evidence type="ECO:0000256" key="4">
    <source>
        <dbReference type="ARBA" id="ARBA00022640"/>
    </source>
</evidence>